<evidence type="ECO:0000256" key="4">
    <source>
        <dbReference type="ARBA" id="ARBA00013035"/>
    </source>
</evidence>
<dbReference type="Gene3D" id="2.40.10.120">
    <property type="match status" value="1"/>
</dbReference>
<dbReference type="InterPro" id="IPR036034">
    <property type="entry name" value="PDZ_sf"/>
</dbReference>
<feature type="active site" description="Charge relay system" evidence="14">
    <location>
        <position position="167"/>
    </location>
</feature>
<comment type="subcellular location">
    <subcellularLocation>
        <location evidence="2">Periplasm</location>
    </subcellularLocation>
</comment>
<feature type="binding site" evidence="15">
    <location>
        <position position="167"/>
    </location>
    <ligand>
        <name>substrate</name>
    </ligand>
</feature>
<dbReference type="PROSITE" id="PS50106">
    <property type="entry name" value="PDZ"/>
    <property type="match status" value="2"/>
</dbReference>
<dbReference type="SUPFAM" id="SSF50156">
    <property type="entry name" value="PDZ domain-like"/>
    <property type="match status" value="2"/>
</dbReference>
<dbReference type="InterPro" id="IPR001940">
    <property type="entry name" value="Peptidase_S1C"/>
</dbReference>
<evidence type="ECO:0000256" key="7">
    <source>
        <dbReference type="ARBA" id="ARBA00022729"/>
    </source>
</evidence>
<dbReference type="CDD" id="cd10839">
    <property type="entry name" value="cpPDZ1_DegP-like"/>
    <property type="match status" value="1"/>
</dbReference>
<keyword evidence="19" id="KW-1185">Reference proteome</keyword>
<evidence type="ECO:0000313" key="19">
    <source>
        <dbReference type="Proteomes" id="UP000298588"/>
    </source>
</evidence>
<reference evidence="18 19" key="1">
    <citation type="submission" date="2019-04" db="EMBL/GenBank/DDBJ databases">
        <title>Phreatobacter aquaticus sp. nov.</title>
        <authorList>
            <person name="Choi A."/>
            <person name="Baek K."/>
        </authorList>
    </citation>
    <scope>NUCLEOTIDE SEQUENCE [LARGE SCALE GENOMIC DNA]</scope>
    <source>
        <strain evidence="18 19">NMCR1094</strain>
    </source>
</reference>
<feature type="domain" description="PDZ" evidence="17">
    <location>
        <begin position="447"/>
        <end position="503"/>
    </location>
</feature>
<evidence type="ECO:0000256" key="16">
    <source>
        <dbReference type="SAM" id="MobiDB-lite"/>
    </source>
</evidence>
<keyword evidence="7" id="KW-0732">Signal</keyword>
<dbReference type="NCBIfam" id="TIGR02037">
    <property type="entry name" value="degP_htrA_DO"/>
    <property type="match status" value="1"/>
</dbReference>
<dbReference type="SUPFAM" id="SSF50494">
    <property type="entry name" value="Trypsin-like serine proteases"/>
    <property type="match status" value="1"/>
</dbReference>
<evidence type="ECO:0000256" key="14">
    <source>
        <dbReference type="PIRSR" id="PIRSR611782-1"/>
    </source>
</evidence>
<evidence type="ECO:0000256" key="10">
    <source>
        <dbReference type="ARBA" id="ARBA00022801"/>
    </source>
</evidence>
<comment type="catalytic activity">
    <reaction evidence="1">
        <text>Acts on substrates that are at least partially unfolded. The cleavage site P1 residue is normally between a pair of hydrophobic residues, such as Val-|-Val.</text>
        <dbReference type="EC" id="3.4.21.107"/>
    </reaction>
</comment>
<keyword evidence="10" id="KW-0378">Hydrolase</keyword>
<dbReference type="PRINTS" id="PR00834">
    <property type="entry name" value="PROTEASES2C"/>
</dbReference>
<proteinExistence type="inferred from homology"/>
<dbReference type="Pfam" id="PF13365">
    <property type="entry name" value="Trypsin_2"/>
    <property type="match status" value="1"/>
</dbReference>
<feature type="binding site" evidence="15">
    <location>
        <begin position="267"/>
        <end position="269"/>
    </location>
    <ligand>
        <name>substrate</name>
    </ligand>
</feature>
<evidence type="ECO:0000256" key="3">
    <source>
        <dbReference type="ARBA" id="ARBA00010541"/>
    </source>
</evidence>
<dbReference type="SMART" id="SM00228">
    <property type="entry name" value="PDZ"/>
    <property type="match status" value="2"/>
</dbReference>
<dbReference type="Pfam" id="PF13180">
    <property type="entry name" value="PDZ_2"/>
    <property type="match status" value="2"/>
</dbReference>
<evidence type="ECO:0000256" key="12">
    <source>
        <dbReference type="ARBA" id="ARBA00023016"/>
    </source>
</evidence>
<dbReference type="InterPro" id="IPR011782">
    <property type="entry name" value="Pept_S1C_Do"/>
</dbReference>
<name>A0A4D7QRD7_9HYPH</name>
<feature type="compositionally biased region" description="Basic and acidic residues" evidence="16">
    <location>
        <begin position="430"/>
        <end position="440"/>
    </location>
</feature>
<feature type="compositionally biased region" description="Basic and acidic residues" evidence="16">
    <location>
        <begin position="112"/>
        <end position="139"/>
    </location>
</feature>
<feature type="region of interest" description="Disordered" evidence="16">
    <location>
        <begin position="413"/>
        <end position="454"/>
    </location>
</feature>
<feature type="active site" description="Charge relay system" evidence="14">
    <location>
        <position position="197"/>
    </location>
</feature>
<dbReference type="EMBL" id="CP039865">
    <property type="protein sequence ID" value="QCK86652.1"/>
    <property type="molecule type" value="Genomic_DNA"/>
</dbReference>
<dbReference type="Proteomes" id="UP000298588">
    <property type="component" value="Chromosome"/>
</dbReference>
<feature type="binding site" evidence="15">
    <location>
        <position position="197"/>
    </location>
    <ligand>
        <name>substrate</name>
    </ligand>
</feature>
<evidence type="ECO:0000256" key="13">
    <source>
        <dbReference type="ARBA" id="ARBA00032850"/>
    </source>
</evidence>
<sequence>MVRSSGLPPSMETFMTSRLRAALFGSVAVLAIGAGALSLQTNSSAFVRPALAQTSQPAGPMSFADVVERVKPAVVSVKVSRAAAPEQMSLNEIPGLDEGEQGHPMDRFMRRFGDQFRGDPRGQGEQRFGERDRRGERRGPPRGGPRSMAQGSGFFISADGYIVTNNHVVEGATEAEIVMDGGRTFKARVIGTDPRTDLALLKAEGTDFPFVRFAGAAPRVGDWVIAVGNPFGLGGTVTAGIVSARGRDIGSGPYDDFLQIDAAVNRGNSGGPTFNANGEVIGVNTAIFSPSGGNVGIAFAIPSETTQNVVASLRDTGTVARGWIGVQIQPVTAEIAESLKLARPGGALIAGVQEGSPAARADLKPSDVITGVDGQAINDARELSRRIGTARPGATVRLTVHRDGAERTVNLTLGQLPSDQQASLRGRGGPSEERRGRAEPSPELPRLGLSLAPAGSDGFGRSRGAAGGGVVVTDVDPSGPAGQRGIRPGDVIIDVAGRPVSSVADVTAALAAAKADGRRSALIRVRTGDGQRFVAIPLTTG</sequence>
<keyword evidence="9" id="KW-0574">Periplasm</keyword>
<evidence type="ECO:0000256" key="2">
    <source>
        <dbReference type="ARBA" id="ARBA00004418"/>
    </source>
</evidence>
<keyword evidence="8" id="KW-0677">Repeat</keyword>
<evidence type="ECO:0000256" key="1">
    <source>
        <dbReference type="ARBA" id="ARBA00001772"/>
    </source>
</evidence>
<gene>
    <name evidence="18" type="ORF">E8L99_13230</name>
</gene>
<evidence type="ECO:0000259" key="17">
    <source>
        <dbReference type="PROSITE" id="PS50106"/>
    </source>
</evidence>
<dbReference type="InterPro" id="IPR001478">
    <property type="entry name" value="PDZ"/>
</dbReference>
<dbReference type="PANTHER" id="PTHR22939">
    <property type="entry name" value="SERINE PROTEASE FAMILY S1C HTRA-RELATED"/>
    <property type="match status" value="1"/>
</dbReference>
<evidence type="ECO:0000256" key="8">
    <source>
        <dbReference type="ARBA" id="ARBA00022737"/>
    </source>
</evidence>
<feature type="active site" description="Charge relay system" evidence="14">
    <location>
        <position position="269"/>
    </location>
</feature>
<dbReference type="Gene3D" id="2.30.42.10">
    <property type="match status" value="2"/>
</dbReference>
<keyword evidence="12" id="KW-0346">Stress response</keyword>
<evidence type="ECO:0000256" key="6">
    <source>
        <dbReference type="ARBA" id="ARBA00022670"/>
    </source>
</evidence>
<keyword evidence="11" id="KW-0720">Serine protease</keyword>
<comment type="similarity">
    <text evidence="3">Belongs to the peptidase S1C family.</text>
</comment>
<dbReference type="AlphaFoldDB" id="A0A4D7QRD7"/>
<dbReference type="GO" id="GO:0042597">
    <property type="term" value="C:periplasmic space"/>
    <property type="evidence" value="ECO:0007669"/>
    <property type="project" value="UniProtKB-SubCell"/>
</dbReference>
<dbReference type="FunFam" id="2.40.10.120:FF:000007">
    <property type="entry name" value="Periplasmic serine endoprotease DegP-like"/>
    <property type="match status" value="1"/>
</dbReference>
<dbReference type="PANTHER" id="PTHR22939:SF130">
    <property type="entry name" value="PERIPLASMIC SERINE ENDOPROTEASE DEGP-LIKE-RELATED"/>
    <property type="match status" value="1"/>
</dbReference>
<feature type="domain" description="PDZ" evidence="17">
    <location>
        <begin position="308"/>
        <end position="404"/>
    </location>
</feature>
<dbReference type="OrthoDB" id="9758917at2"/>
<dbReference type="KEGG" id="paqt:E8L99_13230"/>
<dbReference type="InterPro" id="IPR009003">
    <property type="entry name" value="Peptidase_S1_PA"/>
</dbReference>
<evidence type="ECO:0000256" key="9">
    <source>
        <dbReference type="ARBA" id="ARBA00022764"/>
    </source>
</evidence>
<evidence type="ECO:0000313" key="18">
    <source>
        <dbReference type="EMBL" id="QCK86652.1"/>
    </source>
</evidence>
<feature type="compositionally biased region" description="Polar residues" evidence="16">
    <location>
        <begin position="413"/>
        <end position="423"/>
    </location>
</feature>
<evidence type="ECO:0000256" key="5">
    <source>
        <dbReference type="ARBA" id="ARBA00013958"/>
    </source>
</evidence>
<organism evidence="18 19">
    <name type="scientific">Phreatobacter aquaticus</name>
    <dbReference type="NCBI Taxonomy" id="2570229"/>
    <lineage>
        <taxon>Bacteria</taxon>
        <taxon>Pseudomonadati</taxon>
        <taxon>Pseudomonadota</taxon>
        <taxon>Alphaproteobacteria</taxon>
        <taxon>Hyphomicrobiales</taxon>
        <taxon>Phreatobacteraceae</taxon>
        <taxon>Phreatobacter</taxon>
    </lineage>
</organism>
<feature type="region of interest" description="Disordered" evidence="16">
    <location>
        <begin position="112"/>
        <end position="150"/>
    </location>
</feature>
<dbReference type="GO" id="GO:0006508">
    <property type="term" value="P:proteolysis"/>
    <property type="evidence" value="ECO:0007669"/>
    <property type="project" value="UniProtKB-KW"/>
</dbReference>
<evidence type="ECO:0000256" key="11">
    <source>
        <dbReference type="ARBA" id="ARBA00022825"/>
    </source>
</evidence>
<accession>A0A4D7QRD7</accession>
<dbReference type="EC" id="3.4.21.107" evidence="4"/>
<keyword evidence="6" id="KW-0645">Protease</keyword>
<dbReference type="GO" id="GO:0004252">
    <property type="term" value="F:serine-type endopeptidase activity"/>
    <property type="evidence" value="ECO:0007669"/>
    <property type="project" value="InterPro"/>
</dbReference>
<evidence type="ECO:0000256" key="15">
    <source>
        <dbReference type="PIRSR" id="PIRSR611782-2"/>
    </source>
</evidence>
<protein>
    <recommendedName>
        <fullName evidence="5">Probable periplasmic serine endoprotease DegP-like</fullName>
        <ecNumber evidence="4">3.4.21.107</ecNumber>
    </recommendedName>
    <alternativeName>
        <fullName evidence="13">Protease Do</fullName>
    </alternativeName>
</protein>